<reference evidence="1 2" key="1">
    <citation type="journal article" date="2016" name="Nat. Commun.">
        <title>Thousands of microbial genomes shed light on interconnected biogeochemical processes in an aquifer system.</title>
        <authorList>
            <person name="Anantharaman K."/>
            <person name="Brown C.T."/>
            <person name="Hug L.A."/>
            <person name="Sharon I."/>
            <person name="Castelle C.J."/>
            <person name="Probst A.J."/>
            <person name="Thomas B.C."/>
            <person name="Singh A."/>
            <person name="Wilkins M.J."/>
            <person name="Karaoz U."/>
            <person name="Brodie E.L."/>
            <person name="Williams K.H."/>
            <person name="Hubbard S.S."/>
            <person name="Banfield J.F."/>
        </authorList>
    </citation>
    <scope>NUCLEOTIDE SEQUENCE [LARGE SCALE GENOMIC DNA]</scope>
</reference>
<dbReference type="Proteomes" id="UP000177091">
    <property type="component" value="Unassembled WGS sequence"/>
</dbReference>
<organism evidence="1 2">
    <name type="scientific">Candidatus Woesebacteria bacterium GWA1_42_12</name>
    <dbReference type="NCBI Taxonomy" id="1802472"/>
    <lineage>
        <taxon>Bacteria</taxon>
        <taxon>Candidatus Woeseibacteriota</taxon>
    </lineage>
</organism>
<name>A0A1F7WQV3_9BACT</name>
<evidence type="ECO:0000313" key="2">
    <source>
        <dbReference type="Proteomes" id="UP000177091"/>
    </source>
</evidence>
<proteinExistence type="predicted"/>
<comment type="caution">
    <text evidence="1">The sequence shown here is derived from an EMBL/GenBank/DDBJ whole genome shotgun (WGS) entry which is preliminary data.</text>
</comment>
<protein>
    <submittedName>
        <fullName evidence="1">Uncharacterized protein</fullName>
    </submittedName>
</protein>
<evidence type="ECO:0000313" key="1">
    <source>
        <dbReference type="EMBL" id="OGM04578.1"/>
    </source>
</evidence>
<sequence length="104" mass="11492">MSPDFEQPRFRRLRNDFLNGGVSAGNEVERAEAILDAVFGPGRDLSVIDRSDIYTNGPHVSIEGAAETQTALQETIDHEIVRENLGQSPVTRGLPPCLRVKKTF</sequence>
<dbReference type="AlphaFoldDB" id="A0A1F7WQV3"/>
<gene>
    <name evidence="1" type="ORF">A2112_00940</name>
</gene>
<accession>A0A1F7WQV3</accession>
<dbReference type="EMBL" id="MGFK01000010">
    <property type="protein sequence ID" value="OGM04578.1"/>
    <property type="molecule type" value="Genomic_DNA"/>
</dbReference>